<keyword evidence="3" id="KW-1185">Reference proteome</keyword>
<evidence type="ECO:0000313" key="2">
    <source>
        <dbReference type="EMBL" id="REK71257.1"/>
    </source>
</evidence>
<gene>
    <name evidence="2" type="ORF">DX130_22705</name>
</gene>
<sequence>MFYNPHENFYDRIRDYVFENKRLVSVVGILIILLIISVFLLIQLSKKEDPKYTTYNSYSCKEIIGSKPLSTNTDMTLSFFRATKIESELNIWNNFKDKLSSYHSVMNLVNESSKLIVQAEQINNANQPGTLSIPKEACYLSLSNSPDTFSQLNFQFDLPKIELYRWTKKYRRYLSDKEHKENNTIVIIGNHSYHTKQSFSQSFLFPVMKSQIIMYNLTTTDK</sequence>
<keyword evidence="1" id="KW-0812">Transmembrane</keyword>
<dbReference type="EMBL" id="QUBQ01000006">
    <property type="protein sequence ID" value="REK71257.1"/>
    <property type="molecule type" value="Genomic_DNA"/>
</dbReference>
<dbReference type="OrthoDB" id="2635908at2"/>
<keyword evidence="1" id="KW-0472">Membrane</keyword>
<name>A0A371P5P8_9BACL</name>
<comment type="caution">
    <text evidence="2">The sequence shown here is derived from an EMBL/GenBank/DDBJ whole genome shotgun (WGS) entry which is preliminary data.</text>
</comment>
<dbReference type="RefSeq" id="WP_116049286.1">
    <property type="nucleotide sequence ID" value="NZ_QUBQ01000006.1"/>
</dbReference>
<proteinExistence type="predicted"/>
<dbReference type="AlphaFoldDB" id="A0A371P5P8"/>
<organism evidence="2 3">
    <name type="scientific">Paenibacillus paeoniae</name>
    <dbReference type="NCBI Taxonomy" id="2292705"/>
    <lineage>
        <taxon>Bacteria</taxon>
        <taxon>Bacillati</taxon>
        <taxon>Bacillota</taxon>
        <taxon>Bacilli</taxon>
        <taxon>Bacillales</taxon>
        <taxon>Paenibacillaceae</taxon>
        <taxon>Paenibacillus</taxon>
    </lineage>
</organism>
<keyword evidence="1" id="KW-1133">Transmembrane helix</keyword>
<accession>A0A371P5P8</accession>
<reference evidence="2 3" key="1">
    <citation type="submission" date="2018-08" db="EMBL/GenBank/DDBJ databases">
        <title>Paenibacillus sp. M4BSY-1, whole genome shotgun sequence.</title>
        <authorList>
            <person name="Tuo L."/>
        </authorList>
    </citation>
    <scope>NUCLEOTIDE SEQUENCE [LARGE SCALE GENOMIC DNA]</scope>
    <source>
        <strain evidence="2 3">M4BSY-1</strain>
    </source>
</reference>
<evidence type="ECO:0000313" key="3">
    <source>
        <dbReference type="Proteomes" id="UP000261905"/>
    </source>
</evidence>
<evidence type="ECO:0000256" key="1">
    <source>
        <dbReference type="SAM" id="Phobius"/>
    </source>
</evidence>
<protein>
    <submittedName>
        <fullName evidence="2">Uncharacterized protein</fullName>
    </submittedName>
</protein>
<dbReference type="Proteomes" id="UP000261905">
    <property type="component" value="Unassembled WGS sequence"/>
</dbReference>
<feature type="transmembrane region" description="Helical" evidence="1">
    <location>
        <begin position="23"/>
        <end position="42"/>
    </location>
</feature>